<evidence type="ECO:0000256" key="1">
    <source>
        <dbReference type="ARBA" id="ARBA00004120"/>
    </source>
</evidence>
<reference evidence="12 13" key="1">
    <citation type="journal article" date="2016" name="Nat. Commun.">
        <title>Extremotolerant tardigrade genome and improved radiotolerance of human cultured cells by tardigrade-unique protein.</title>
        <authorList>
            <person name="Hashimoto T."/>
            <person name="Horikawa D.D."/>
            <person name="Saito Y."/>
            <person name="Kuwahara H."/>
            <person name="Kozuka-Hata H."/>
            <person name="Shin-I T."/>
            <person name="Minakuchi Y."/>
            <person name="Ohishi K."/>
            <person name="Motoyama A."/>
            <person name="Aizu T."/>
            <person name="Enomoto A."/>
            <person name="Kondo K."/>
            <person name="Tanaka S."/>
            <person name="Hara Y."/>
            <person name="Koshikawa S."/>
            <person name="Sagara H."/>
            <person name="Miura T."/>
            <person name="Yokobori S."/>
            <person name="Miyagawa K."/>
            <person name="Suzuki Y."/>
            <person name="Kubo T."/>
            <person name="Oyama M."/>
            <person name="Kohara Y."/>
            <person name="Fujiyama A."/>
            <person name="Arakawa K."/>
            <person name="Katayama T."/>
            <person name="Toyoda A."/>
            <person name="Kunieda T."/>
        </authorList>
    </citation>
    <scope>NUCLEOTIDE SEQUENCE [LARGE SCALE GENOMIC DNA]</scope>
    <source>
        <strain evidence="12 13">YOKOZUNA-1</strain>
    </source>
</reference>
<dbReference type="GO" id="GO:0005930">
    <property type="term" value="C:axoneme"/>
    <property type="evidence" value="ECO:0007669"/>
    <property type="project" value="UniProtKB-SubCell"/>
</dbReference>
<proteinExistence type="inferred from homology"/>
<keyword evidence="7" id="KW-0966">Cell projection</keyword>
<evidence type="ECO:0000256" key="5">
    <source>
        <dbReference type="ARBA" id="ARBA00023054"/>
    </source>
</evidence>
<evidence type="ECO:0000256" key="3">
    <source>
        <dbReference type="ARBA" id="ARBA00022490"/>
    </source>
</evidence>
<feature type="compositionally biased region" description="Basic and acidic residues" evidence="10">
    <location>
        <begin position="283"/>
        <end position="308"/>
    </location>
</feature>
<dbReference type="GO" id="GO:0030992">
    <property type="term" value="C:intraciliary transport particle B"/>
    <property type="evidence" value="ECO:0007669"/>
    <property type="project" value="TreeGrafter"/>
</dbReference>
<evidence type="ECO:0000256" key="10">
    <source>
        <dbReference type="SAM" id="MobiDB-lite"/>
    </source>
</evidence>
<evidence type="ECO:0000259" key="11">
    <source>
        <dbReference type="Pfam" id="PF10243"/>
    </source>
</evidence>
<dbReference type="OrthoDB" id="10258914at2759"/>
<dbReference type="InterPro" id="IPR018799">
    <property type="entry name" value="TRAF3IP1"/>
</dbReference>
<feature type="region of interest" description="Disordered" evidence="10">
    <location>
        <begin position="197"/>
        <end position="308"/>
    </location>
</feature>
<keyword evidence="3" id="KW-0963">Cytoplasm</keyword>
<feature type="compositionally biased region" description="Polar residues" evidence="10">
    <location>
        <begin position="213"/>
        <end position="235"/>
    </location>
</feature>
<feature type="compositionally biased region" description="Basic and acidic residues" evidence="10">
    <location>
        <begin position="161"/>
        <end position="174"/>
    </location>
</feature>
<dbReference type="Gene3D" id="1.10.418.50">
    <property type="entry name" value="Microtubule-binding protein MIP-T3"/>
    <property type="match status" value="1"/>
</dbReference>
<evidence type="ECO:0000256" key="4">
    <source>
        <dbReference type="ARBA" id="ARBA00022794"/>
    </source>
</evidence>
<evidence type="ECO:0000256" key="6">
    <source>
        <dbReference type="ARBA" id="ARBA00023212"/>
    </source>
</evidence>
<evidence type="ECO:0000256" key="2">
    <source>
        <dbReference type="ARBA" id="ARBA00004430"/>
    </source>
</evidence>
<feature type="domain" description="TRAF3-interacting protein 1 N-terminal" evidence="11">
    <location>
        <begin position="5"/>
        <end position="117"/>
    </location>
</feature>
<dbReference type="GO" id="GO:0060271">
    <property type="term" value="P:cilium assembly"/>
    <property type="evidence" value="ECO:0007669"/>
    <property type="project" value="TreeGrafter"/>
</dbReference>
<gene>
    <name evidence="12" type="primary">RvY_03806-1</name>
    <name evidence="12" type="synonym">RvY_03806.1</name>
    <name evidence="12" type="ORF">RvY_03806</name>
</gene>
<comment type="subcellular location">
    <subcellularLocation>
        <location evidence="2">Cytoplasm</location>
        <location evidence="2">Cytoskeleton</location>
        <location evidence="2">Cilium axoneme</location>
    </subcellularLocation>
    <subcellularLocation>
        <location evidence="1">Cytoplasm</location>
        <location evidence="1">Cytoskeleton</location>
        <location evidence="1">Cilium basal body</location>
    </subcellularLocation>
</comment>
<protein>
    <recommendedName>
        <fullName evidence="11">TRAF3-interacting protein 1 N-terminal domain-containing protein</fullName>
    </recommendedName>
</protein>
<dbReference type="Proteomes" id="UP000186922">
    <property type="component" value="Unassembled WGS sequence"/>
</dbReference>
<keyword evidence="13" id="KW-1185">Reference proteome</keyword>
<evidence type="ECO:0000256" key="9">
    <source>
        <dbReference type="SAM" id="Coils"/>
    </source>
</evidence>
<dbReference type="InterPro" id="IPR040468">
    <property type="entry name" value="TRAF3IP1_N"/>
</dbReference>
<comment type="caution">
    <text evidence="12">The sequence shown here is derived from an EMBL/GenBank/DDBJ whole genome shotgun (WGS) entry which is preliminary data.</text>
</comment>
<organism evidence="12 13">
    <name type="scientific">Ramazzottius varieornatus</name>
    <name type="common">Water bear</name>
    <name type="synonym">Tardigrade</name>
    <dbReference type="NCBI Taxonomy" id="947166"/>
    <lineage>
        <taxon>Eukaryota</taxon>
        <taxon>Metazoa</taxon>
        <taxon>Ecdysozoa</taxon>
        <taxon>Tardigrada</taxon>
        <taxon>Eutardigrada</taxon>
        <taxon>Parachela</taxon>
        <taxon>Hypsibioidea</taxon>
        <taxon>Ramazzottiidae</taxon>
        <taxon>Ramazzottius</taxon>
    </lineage>
</organism>
<dbReference type="GO" id="GO:0036064">
    <property type="term" value="C:ciliary basal body"/>
    <property type="evidence" value="ECO:0007669"/>
    <property type="project" value="TreeGrafter"/>
</dbReference>
<keyword evidence="6" id="KW-0206">Cytoskeleton</keyword>
<dbReference type="EMBL" id="BDGG01000002">
    <property type="protein sequence ID" value="GAU91578.1"/>
    <property type="molecule type" value="Genomic_DNA"/>
</dbReference>
<dbReference type="PANTHER" id="PTHR31363">
    <property type="entry name" value="TRAF3-INTERACTING PROTEIN 1"/>
    <property type="match status" value="1"/>
</dbReference>
<dbReference type="GO" id="GO:0042073">
    <property type="term" value="P:intraciliary transport"/>
    <property type="evidence" value="ECO:0007669"/>
    <property type="project" value="TreeGrafter"/>
</dbReference>
<dbReference type="STRING" id="947166.A0A1D1UZI9"/>
<dbReference type="GO" id="GO:0070507">
    <property type="term" value="P:regulation of microtubule cytoskeleton organization"/>
    <property type="evidence" value="ECO:0007669"/>
    <property type="project" value="TreeGrafter"/>
</dbReference>
<feature type="coiled-coil region" evidence="9">
    <location>
        <begin position="430"/>
        <end position="482"/>
    </location>
</feature>
<evidence type="ECO:0000256" key="7">
    <source>
        <dbReference type="ARBA" id="ARBA00023273"/>
    </source>
</evidence>
<sequence>MDESVVKKTQSLLGPLLANGPPLTDKLLSKPPLRFLHDVFVAIMKEHGIFEGLLDPDEISWNDAVANDKDSKAFFIAKVINYVGLASKQNLDVKAVQICAGQEAEKTNHLLQQLAEIVHRKTNNTEVVNQVLAKQGSENLLSYPKAAKFFATSPTVSTPKESAHPAEPPKKTAEKTAPAVVADVKAKPASIVKPVATANSQSKIPTAPKGPLKTTTRTKASQNTTTALSNKSKSPPKSEAKVSGTKKPIVMPSEAARPTTARRAPERPTTAISTQPMVRRNTFTRDDGEEGKKEGNVEPVVEDKPPPDLRFLDDKPTDDFLVHGLGDAGELDGNGVELGMMTDVGIRNKLGIDEKKDSGQLVSHLREAQKEFIDSNGYTKDDVDEHLTAIAEQQTARFKKDIDEICVILQKVSRLSDILTTQTEVLPEDLEEMDKDRQRYLGELQSVQQQLDEAYKVEEVQMEKLRRELAFEEDALFALTEDIASTIFRIREKRVLLNKLVSLKA</sequence>
<feature type="compositionally biased region" description="Low complexity" evidence="10">
    <location>
        <begin position="254"/>
        <end position="271"/>
    </location>
</feature>
<keyword evidence="5 9" id="KW-0175">Coiled coil</keyword>
<evidence type="ECO:0000256" key="8">
    <source>
        <dbReference type="ARBA" id="ARBA00043971"/>
    </source>
</evidence>
<dbReference type="AlphaFoldDB" id="A0A1D1UZI9"/>
<name>A0A1D1UZI9_RAMVA</name>
<dbReference type="GO" id="GO:0008017">
    <property type="term" value="F:microtubule binding"/>
    <property type="evidence" value="ECO:0007669"/>
    <property type="project" value="InterPro"/>
</dbReference>
<dbReference type="PANTHER" id="PTHR31363:SF0">
    <property type="entry name" value="TRAF3-INTERACTING PROTEIN 1"/>
    <property type="match status" value="1"/>
</dbReference>
<dbReference type="Pfam" id="PF10243">
    <property type="entry name" value="MIP-T3"/>
    <property type="match status" value="1"/>
</dbReference>
<feature type="region of interest" description="Disordered" evidence="10">
    <location>
        <begin position="154"/>
        <end position="177"/>
    </location>
</feature>
<evidence type="ECO:0000313" key="13">
    <source>
        <dbReference type="Proteomes" id="UP000186922"/>
    </source>
</evidence>
<dbReference type="InterPro" id="IPR042576">
    <property type="entry name" value="TRAF3IP1_N_sf"/>
</dbReference>
<keyword evidence="4" id="KW-0970">Cilium biogenesis/degradation</keyword>
<evidence type="ECO:0000313" key="12">
    <source>
        <dbReference type="EMBL" id="GAU91578.1"/>
    </source>
</evidence>
<comment type="similarity">
    <text evidence="8">Belongs to the TRAF3IP1 family.</text>
</comment>
<accession>A0A1D1UZI9</accession>